<sequence length="104" mass="12565">MSLKEQRRICSKHQLEITTIDLKQSTPKDDKYLCTKCLIEKIDIQNMALMDETQFMIKEMKFKQQTFELKEKQKRIEKQKQMECMIKGFKVQVEEIFDKILTNI</sequence>
<evidence type="ECO:0000313" key="1">
    <source>
        <dbReference type="EMBL" id="CAK66921.1"/>
    </source>
</evidence>
<evidence type="ECO:0000313" key="2">
    <source>
        <dbReference type="Proteomes" id="UP000000600"/>
    </source>
</evidence>
<protein>
    <submittedName>
        <fullName evidence="1">Uncharacterized protein</fullName>
    </submittedName>
</protein>
<dbReference type="AlphaFoldDB" id="A0C804"/>
<proteinExistence type="predicted"/>
<dbReference type="KEGG" id="ptm:GSPATT00036052001"/>
<dbReference type="Proteomes" id="UP000000600">
    <property type="component" value="Unassembled WGS sequence"/>
</dbReference>
<reference evidence="1 2" key="1">
    <citation type="journal article" date="2006" name="Nature">
        <title>Global trends of whole-genome duplications revealed by the ciliate Paramecium tetraurelia.</title>
        <authorList>
            <consortium name="Genoscope"/>
            <person name="Aury J.-M."/>
            <person name="Jaillon O."/>
            <person name="Duret L."/>
            <person name="Noel B."/>
            <person name="Jubin C."/>
            <person name="Porcel B.M."/>
            <person name="Segurens B."/>
            <person name="Daubin V."/>
            <person name="Anthouard V."/>
            <person name="Aiach N."/>
            <person name="Arnaiz O."/>
            <person name="Billaut A."/>
            <person name="Beisson J."/>
            <person name="Blanc I."/>
            <person name="Bouhouche K."/>
            <person name="Camara F."/>
            <person name="Duharcourt S."/>
            <person name="Guigo R."/>
            <person name="Gogendeau D."/>
            <person name="Katinka M."/>
            <person name="Keller A.-M."/>
            <person name="Kissmehl R."/>
            <person name="Klotz C."/>
            <person name="Koll F."/>
            <person name="Le Moue A."/>
            <person name="Lepere C."/>
            <person name="Malinsky S."/>
            <person name="Nowacki M."/>
            <person name="Nowak J.K."/>
            <person name="Plattner H."/>
            <person name="Poulain J."/>
            <person name="Ruiz F."/>
            <person name="Serrano V."/>
            <person name="Zagulski M."/>
            <person name="Dessen P."/>
            <person name="Betermier M."/>
            <person name="Weissenbach J."/>
            <person name="Scarpelli C."/>
            <person name="Schachter V."/>
            <person name="Sperling L."/>
            <person name="Meyer E."/>
            <person name="Cohen J."/>
            <person name="Wincker P."/>
        </authorList>
    </citation>
    <scope>NUCLEOTIDE SEQUENCE [LARGE SCALE GENOMIC DNA]</scope>
    <source>
        <strain evidence="1 2">Stock d4-2</strain>
    </source>
</reference>
<dbReference type="InParanoid" id="A0C804"/>
<gene>
    <name evidence="1" type="ORF">GSPATT00036052001</name>
</gene>
<keyword evidence="2" id="KW-1185">Reference proteome</keyword>
<accession>A0C804</accession>
<dbReference type="GeneID" id="5020103"/>
<dbReference type="EMBL" id="CT868049">
    <property type="protein sequence ID" value="CAK66921.1"/>
    <property type="molecule type" value="Genomic_DNA"/>
</dbReference>
<name>A0C804_PARTE</name>
<dbReference type="RefSeq" id="XP_001434318.1">
    <property type="nucleotide sequence ID" value="XM_001434281.1"/>
</dbReference>
<dbReference type="OMA" id="IQNMALM"/>
<dbReference type="HOGENOM" id="CLU_2255384_0_0_1"/>
<dbReference type="OrthoDB" id="319481at2759"/>
<organism evidence="1 2">
    <name type="scientific">Paramecium tetraurelia</name>
    <dbReference type="NCBI Taxonomy" id="5888"/>
    <lineage>
        <taxon>Eukaryota</taxon>
        <taxon>Sar</taxon>
        <taxon>Alveolata</taxon>
        <taxon>Ciliophora</taxon>
        <taxon>Intramacronucleata</taxon>
        <taxon>Oligohymenophorea</taxon>
        <taxon>Peniculida</taxon>
        <taxon>Parameciidae</taxon>
        <taxon>Paramecium</taxon>
    </lineage>
</organism>